<dbReference type="PANTHER" id="PTHR11358">
    <property type="entry name" value="ARGINASE/AGMATINASE"/>
    <property type="match status" value="1"/>
</dbReference>
<evidence type="ECO:0000256" key="3">
    <source>
        <dbReference type="PROSITE-ProRule" id="PRU00742"/>
    </source>
</evidence>
<dbReference type="HOGENOM" id="CLU_796519_0_0_10"/>
<dbReference type="GO" id="GO:0033389">
    <property type="term" value="P:putrescine biosynthetic process from arginine, via agmatine"/>
    <property type="evidence" value="ECO:0007669"/>
    <property type="project" value="TreeGrafter"/>
</dbReference>
<dbReference type="InterPro" id="IPR023696">
    <property type="entry name" value="Ureohydrolase_dom_sf"/>
</dbReference>
<name>K4IMA6_PSYTT</name>
<dbReference type="eggNOG" id="COG0010">
    <property type="taxonomic scope" value="Bacteria"/>
</dbReference>
<gene>
    <name evidence="4" type="ordered locus">P700755_003607</name>
</gene>
<dbReference type="PANTHER" id="PTHR11358:SF26">
    <property type="entry name" value="GUANIDINO ACID HYDROLASE, MITOCHONDRIAL"/>
    <property type="match status" value="1"/>
</dbReference>
<reference evidence="4" key="2">
    <citation type="submission" date="2012-09" db="EMBL/GenBank/DDBJ databases">
        <title>The complete sequence of Psychroflexus torquis an extreme psychrophile from sea-ice that is stimulated by light.</title>
        <authorList>
            <person name="Feng S."/>
            <person name="Powell S.M."/>
            <person name="Bowman J.P."/>
        </authorList>
    </citation>
    <scope>NUCLEOTIDE SEQUENCE [LARGE SCALE GENOMIC DNA]</scope>
    <source>
        <strain evidence="4">ATCC 700755</strain>
    </source>
</reference>
<dbReference type="Proteomes" id="UP000008514">
    <property type="component" value="Chromosome"/>
</dbReference>
<dbReference type="PROSITE" id="PS51409">
    <property type="entry name" value="ARGINASE_2"/>
    <property type="match status" value="1"/>
</dbReference>
<dbReference type="GO" id="GO:0046872">
    <property type="term" value="F:metal ion binding"/>
    <property type="evidence" value="ECO:0007669"/>
    <property type="project" value="UniProtKB-KW"/>
</dbReference>
<dbReference type="SUPFAM" id="SSF52768">
    <property type="entry name" value="Arginase/deacetylase"/>
    <property type="match status" value="1"/>
</dbReference>
<dbReference type="KEGG" id="ptq:P700755_003607"/>
<sequence>MENFTFFNTSDISKFIKHRENETKFGEGVKTVSELDQLAECGAGYVLFGIPEDLGVIANFGKPGTSKTFQHVLSSLLNIQNNKFNRPDNLVLLGQINCDSFYEEAESLNPKSENYENQLGDIVTKIDSVVTAVVKAIVESGKTPIVIGGGHNNCYGIIKGTSTALDKPINVLNIDAHTDLRIPDYRHSGNGFRYAFEEDYLNKYHVFGLHKNYTSQEIFDFIDHEKVLNYFLYEDGLHLTTLDKCVRLKNGVDFLNRTFGFELDCDAIGGMNSSAETPSGFSIRDIRTFIKLIKKEQVHYFHICEADASKDKTIGKAISYFVSDFIRDDD</sequence>
<dbReference type="AlphaFoldDB" id="K4IMA6"/>
<dbReference type="InterPro" id="IPR006035">
    <property type="entry name" value="Ureohydrolase"/>
</dbReference>
<dbReference type="GO" id="GO:0008783">
    <property type="term" value="F:agmatinase activity"/>
    <property type="evidence" value="ECO:0007669"/>
    <property type="project" value="TreeGrafter"/>
</dbReference>
<dbReference type="CDD" id="cd09988">
    <property type="entry name" value="Formimidoylglutamase"/>
    <property type="match status" value="1"/>
</dbReference>
<evidence type="ECO:0000256" key="2">
    <source>
        <dbReference type="ARBA" id="ARBA00022801"/>
    </source>
</evidence>
<keyword evidence="5" id="KW-1185">Reference proteome</keyword>
<keyword evidence="1" id="KW-0479">Metal-binding</keyword>
<evidence type="ECO:0000313" key="4">
    <source>
        <dbReference type="EMBL" id="AFU70206.1"/>
    </source>
</evidence>
<dbReference type="Gene3D" id="3.40.800.10">
    <property type="entry name" value="Ureohydrolase domain"/>
    <property type="match status" value="1"/>
</dbReference>
<protein>
    <submittedName>
        <fullName evidence="4">Formiminoglutamase HutE</fullName>
    </submittedName>
</protein>
<reference evidence="4" key="1">
    <citation type="submission" date="2006-03" db="EMBL/GenBank/DDBJ databases">
        <authorList>
            <person name="Bowman J."/>
            <person name="Ferriera S."/>
            <person name="Johnson J."/>
            <person name="Kravitz S."/>
            <person name="Halpern A."/>
            <person name="Remington K."/>
            <person name="Beeson K."/>
            <person name="Tran B."/>
            <person name="Rogers Y.-H."/>
            <person name="Friedman R."/>
            <person name="Venter J.C."/>
        </authorList>
    </citation>
    <scope>NUCLEOTIDE SEQUENCE [LARGE SCALE GENOMIC DNA]</scope>
    <source>
        <strain evidence="4">ATCC 700755</strain>
    </source>
</reference>
<dbReference type="OrthoDB" id="9788689at2"/>
<dbReference type="Pfam" id="PF00491">
    <property type="entry name" value="Arginase"/>
    <property type="match status" value="1"/>
</dbReference>
<dbReference type="STRING" id="313595.P700755_003607"/>
<dbReference type="EMBL" id="CP003879">
    <property type="protein sequence ID" value="AFU70206.1"/>
    <property type="molecule type" value="Genomic_DNA"/>
</dbReference>
<evidence type="ECO:0000313" key="5">
    <source>
        <dbReference type="Proteomes" id="UP000008514"/>
    </source>
</evidence>
<proteinExistence type="inferred from homology"/>
<comment type="similarity">
    <text evidence="3">Belongs to the arginase family.</text>
</comment>
<organism evidence="4 5">
    <name type="scientific">Psychroflexus torquis (strain ATCC 700755 / CIP 106069 / ACAM 623)</name>
    <dbReference type="NCBI Taxonomy" id="313595"/>
    <lineage>
        <taxon>Bacteria</taxon>
        <taxon>Pseudomonadati</taxon>
        <taxon>Bacteroidota</taxon>
        <taxon>Flavobacteriia</taxon>
        <taxon>Flavobacteriales</taxon>
        <taxon>Flavobacteriaceae</taxon>
        <taxon>Psychroflexus</taxon>
    </lineage>
</organism>
<dbReference type="RefSeq" id="WP_015025752.1">
    <property type="nucleotide sequence ID" value="NC_018721.1"/>
</dbReference>
<accession>K4IMA6</accession>
<keyword evidence="2" id="KW-0378">Hydrolase</keyword>
<evidence type="ECO:0000256" key="1">
    <source>
        <dbReference type="ARBA" id="ARBA00022723"/>
    </source>
</evidence>